<comment type="caution">
    <text evidence="2">The sequence shown here is derived from an EMBL/GenBank/DDBJ whole genome shotgun (WGS) entry which is preliminary data.</text>
</comment>
<dbReference type="EMBL" id="BGPR01000309">
    <property type="protein sequence ID" value="GBM12145.1"/>
    <property type="molecule type" value="Genomic_DNA"/>
</dbReference>
<evidence type="ECO:0000313" key="2">
    <source>
        <dbReference type="EMBL" id="GBM12145.1"/>
    </source>
</evidence>
<protein>
    <submittedName>
        <fullName evidence="2">Uncharacterized protein</fullName>
    </submittedName>
</protein>
<evidence type="ECO:0000313" key="3">
    <source>
        <dbReference type="Proteomes" id="UP000499080"/>
    </source>
</evidence>
<gene>
    <name evidence="2" type="ORF">AVEN_39481_1</name>
</gene>
<accession>A0A4Y2D989</accession>
<organism evidence="2 3">
    <name type="scientific">Araneus ventricosus</name>
    <name type="common">Orbweaver spider</name>
    <name type="synonym">Epeira ventricosa</name>
    <dbReference type="NCBI Taxonomy" id="182803"/>
    <lineage>
        <taxon>Eukaryota</taxon>
        <taxon>Metazoa</taxon>
        <taxon>Ecdysozoa</taxon>
        <taxon>Arthropoda</taxon>
        <taxon>Chelicerata</taxon>
        <taxon>Arachnida</taxon>
        <taxon>Araneae</taxon>
        <taxon>Araneomorphae</taxon>
        <taxon>Entelegynae</taxon>
        <taxon>Araneoidea</taxon>
        <taxon>Araneidae</taxon>
        <taxon>Araneus</taxon>
    </lineage>
</organism>
<name>A0A4Y2D989_ARAVE</name>
<dbReference type="Proteomes" id="UP000499080">
    <property type="component" value="Unassembled WGS sequence"/>
</dbReference>
<proteinExistence type="predicted"/>
<reference evidence="2 3" key="1">
    <citation type="journal article" date="2019" name="Sci. Rep.">
        <title>Orb-weaving spider Araneus ventricosus genome elucidates the spidroin gene catalogue.</title>
        <authorList>
            <person name="Kono N."/>
            <person name="Nakamura H."/>
            <person name="Ohtoshi R."/>
            <person name="Moran D.A.P."/>
            <person name="Shinohara A."/>
            <person name="Yoshida Y."/>
            <person name="Fujiwara M."/>
            <person name="Mori M."/>
            <person name="Tomita M."/>
            <person name="Arakawa K."/>
        </authorList>
    </citation>
    <scope>NUCLEOTIDE SEQUENCE [LARGE SCALE GENOMIC DNA]</scope>
</reference>
<sequence>MQKKMIFEKVYCTSRCQDITPGILQQGNGSAESNPVQNPVQNRLGVKSGDASGRVDAVRTSNMECLRMLLHHARGPTFFCDFKRHNHQELSTFREACEEKRTGR</sequence>
<feature type="compositionally biased region" description="Polar residues" evidence="1">
    <location>
        <begin position="24"/>
        <end position="41"/>
    </location>
</feature>
<dbReference type="AlphaFoldDB" id="A0A4Y2D989"/>
<evidence type="ECO:0000256" key="1">
    <source>
        <dbReference type="SAM" id="MobiDB-lite"/>
    </source>
</evidence>
<keyword evidence="3" id="KW-1185">Reference proteome</keyword>
<feature type="region of interest" description="Disordered" evidence="1">
    <location>
        <begin position="24"/>
        <end position="53"/>
    </location>
</feature>